<evidence type="ECO:0000313" key="2">
    <source>
        <dbReference type="Proteomes" id="UP000605970"/>
    </source>
</evidence>
<sequence>MEQQNINLIKQRKSLPIELLVNIFNIASDISLNDLNICKKICCCLLEKDEIKKYWHKIVINFLTSSGRFCFFAKDNFRKMENNTMSDKQSKNIKEGETFEANLDRKDFLSKINKQIIDNEKQFIVGDSVHNCEWRNRYNTLLKEMKIYLESKEEQEGQQPSTSTGVKRKKLTSTAKTWCEVCQIEVCSSYYKAHCKSGKHLDMLQDLKTAGGEN</sequence>
<comment type="caution">
    <text evidence="1">The sequence shown here is derived from an EMBL/GenBank/DDBJ whole genome shotgun (WGS) entry which is preliminary data.</text>
</comment>
<gene>
    <name evidence="1" type="ORF">Mgra_00006986</name>
</gene>
<dbReference type="Proteomes" id="UP000605970">
    <property type="component" value="Unassembled WGS sequence"/>
</dbReference>
<reference evidence="1" key="1">
    <citation type="journal article" date="2020" name="Ecol. Evol.">
        <title>Genome structure and content of the rice root-knot nematode (Meloidogyne graminicola).</title>
        <authorList>
            <person name="Phan N.T."/>
            <person name="Danchin E.G.J."/>
            <person name="Klopp C."/>
            <person name="Perfus-Barbeoch L."/>
            <person name="Kozlowski D.K."/>
            <person name="Koutsovoulos G.D."/>
            <person name="Lopez-Roques C."/>
            <person name="Bouchez O."/>
            <person name="Zahm M."/>
            <person name="Besnard G."/>
            <person name="Bellafiore S."/>
        </authorList>
    </citation>
    <scope>NUCLEOTIDE SEQUENCE</scope>
    <source>
        <strain evidence="1">VN-18</strain>
    </source>
</reference>
<name>A0A8S9ZJP8_9BILA</name>
<proteinExistence type="predicted"/>
<accession>A0A8S9ZJP8</accession>
<keyword evidence="2" id="KW-1185">Reference proteome</keyword>
<dbReference type="EMBL" id="JABEBT010000073">
    <property type="protein sequence ID" value="KAF7633577.1"/>
    <property type="molecule type" value="Genomic_DNA"/>
</dbReference>
<protein>
    <submittedName>
        <fullName evidence="1">Uncharacterized protein</fullName>
    </submittedName>
</protein>
<evidence type="ECO:0000313" key="1">
    <source>
        <dbReference type="EMBL" id="KAF7633577.1"/>
    </source>
</evidence>
<dbReference type="AlphaFoldDB" id="A0A8S9ZJP8"/>
<organism evidence="1 2">
    <name type="scientific">Meloidogyne graminicola</name>
    <dbReference type="NCBI Taxonomy" id="189291"/>
    <lineage>
        <taxon>Eukaryota</taxon>
        <taxon>Metazoa</taxon>
        <taxon>Ecdysozoa</taxon>
        <taxon>Nematoda</taxon>
        <taxon>Chromadorea</taxon>
        <taxon>Rhabditida</taxon>
        <taxon>Tylenchina</taxon>
        <taxon>Tylenchomorpha</taxon>
        <taxon>Tylenchoidea</taxon>
        <taxon>Meloidogynidae</taxon>
        <taxon>Meloidogyninae</taxon>
        <taxon>Meloidogyne</taxon>
    </lineage>
</organism>